<evidence type="ECO:0000313" key="1">
    <source>
        <dbReference type="EMBL" id="KAK9025159.1"/>
    </source>
</evidence>
<reference evidence="1 2" key="1">
    <citation type="journal article" date="2024" name="G3 (Bethesda)">
        <title>Genome assembly of Hibiscus sabdariffa L. provides insights into metabolisms of medicinal natural products.</title>
        <authorList>
            <person name="Kim T."/>
        </authorList>
    </citation>
    <scope>NUCLEOTIDE SEQUENCE [LARGE SCALE GENOMIC DNA]</scope>
    <source>
        <strain evidence="1">TK-2024</strain>
        <tissue evidence="1">Old leaves</tissue>
    </source>
</reference>
<protein>
    <submittedName>
        <fullName evidence="1">Uncharacterized protein</fullName>
    </submittedName>
</protein>
<gene>
    <name evidence="1" type="ORF">V6N11_065055</name>
</gene>
<evidence type="ECO:0000313" key="2">
    <source>
        <dbReference type="Proteomes" id="UP001396334"/>
    </source>
</evidence>
<dbReference type="EMBL" id="JBBPBN010000014">
    <property type="protein sequence ID" value="KAK9025159.1"/>
    <property type="molecule type" value="Genomic_DNA"/>
</dbReference>
<proteinExistence type="predicted"/>
<sequence>MISFPILSKARSGLVKSSHENWVAGNGGFVEEQNHLRQIDPRLDLQRRPSRQAQFKRILRLKSQRFYYSSQVKMTRKMLNVMDC</sequence>
<organism evidence="1 2">
    <name type="scientific">Hibiscus sabdariffa</name>
    <name type="common">roselle</name>
    <dbReference type="NCBI Taxonomy" id="183260"/>
    <lineage>
        <taxon>Eukaryota</taxon>
        <taxon>Viridiplantae</taxon>
        <taxon>Streptophyta</taxon>
        <taxon>Embryophyta</taxon>
        <taxon>Tracheophyta</taxon>
        <taxon>Spermatophyta</taxon>
        <taxon>Magnoliopsida</taxon>
        <taxon>eudicotyledons</taxon>
        <taxon>Gunneridae</taxon>
        <taxon>Pentapetalae</taxon>
        <taxon>rosids</taxon>
        <taxon>malvids</taxon>
        <taxon>Malvales</taxon>
        <taxon>Malvaceae</taxon>
        <taxon>Malvoideae</taxon>
        <taxon>Hibiscus</taxon>
    </lineage>
</organism>
<comment type="caution">
    <text evidence="1">The sequence shown here is derived from an EMBL/GenBank/DDBJ whole genome shotgun (WGS) entry which is preliminary data.</text>
</comment>
<dbReference type="Proteomes" id="UP001396334">
    <property type="component" value="Unassembled WGS sequence"/>
</dbReference>
<keyword evidence="2" id="KW-1185">Reference proteome</keyword>
<accession>A0ABR2SJR6</accession>
<name>A0ABR2SJR6_9ROSI</name>